<evidence type="ECO:0000259" key="2">
    <source>
        <dbReference type="Pfam" id="PF01168"/>
    </source>
</evidence>
<proteinExistence type="predicted"/>
<name>A0A383CXH0_9ZZZZ</name>
<protein>
    <recommendedName>
        <fullName evidence="2">Alanine racemase N-terminal domain-containing protein</fullName>
    </recommendedName>
</protein>
<organism evidence="3">
    <name type="scientific">marine metagenome</name>
    <dbReference type="NCBI Taxonomy" id="408172"/>
    <lineage>
        <taxon>unclassified sequences</taxon>
        <taxon>metagenomes</taxon>
        <taxon>ecological metagenomes</taxon>
    </lineage>
</organism>
<feature type="non-terminal residue" evidence="3">
    <location>
        <position position="205"/>
    </location>
</feature>
<dbReference type="Pfam" id="PF01168">
    <property type="entry name" value="Ala_racemase_N"/>
    <property type="match status" value="1"/>
</dbReference>
<dbReference type="SUPFAM" id="SSF51419">
    <property type="entry name" value="PLP-binding barrel"/>
    <property type="match status" value="1"/>
</dbReference>
<dbReference type="Gene3D" id="3.20.20.10">
    <property type="entry name" value="Alanine racemase"/>
    <property type="match status" value="1"/>
</dbReference>
<sequence length="205" mass="23569">MHICVQRLNFVKNKVKEIIDRKQLKTIPQIIAVTKSFPLNKITPLLEMGHIHFGENKIQEAESKWLNVKNKYKKLQLHMLGKLQSNKAKKAVKLFDYIHSLDNAKLATKLSQYEKELGKKTKLFIQVNIAEESQKSGVLLNDLNRFYNFCIKELSLNITGLMCLPPINSDSNKYFKILKRTSEKLNLTDLSMGMSADYDQAVLNG</sequence>
<dbReference type="FunFam" id="3.20.20.10:FF:000018">
    <property type="entry name" value="Pyridoxal phosphate homeostasis protein"/>
    <property type="match status" value="1"/>
</dbReference>
<dbReference type="PANTHER" id="PTHR10146:SF14">
    <property type="entry name" value="PYRIDOXAL PHOSPHATE HOMEOSTASIS PROTEIN"/>
    <property type="match status" value="1"/>
</dbReference>
<dbReference type="AlphaFoldDB" id="A0A383CXH0"/>
<accession>A0A383CXH0</accession>
<dbReference type="InterPro" id="IPR001608">
    <property type="entry name" value="Ala_racemase_N"/>
</dbReference>
<evidence type="ECO:0000313" key="3">
    <source>
        <dbReference type="EMBL" id="SVE37036.1"/>
    </source>
</evidence>
<reference evidence="3" key="1">
    <citation type="submission" date="2018-05" db="EMBL/GenBank/DDBJ databases">
        <authorList>
            <person name="Lanie J.A."/>
            <person name="Ng W.-L."/>
            <person name="Kazmierczak K.M."/>
            <person name="Andrzejewski T.M."/>
            <person name="Davidsen T.M."/>
            <person name="Wayne K.J."/>
            <person name="Tettelin H."/>
            <person name="Glass J.I."/>
            <person name="Rusch D."/>
            <person name="Podicherti R."/>
            <person name="Tsui H.-C.T."/>
            <person name="Winkler M.E."/>
        </authorList>
    </citation>
    <scope>NUCLEOTIDE SEQUENCE</scope>
</reference>
<evidence type="ECO:0000256" key="1">
    <source>
        <dbReference type="ARBA" id="ARBA00022898"/>
    </source>
</evidence>
<gene>
    <name evidence="3" type="ORF">METZ01_LOCUS489890</name>
</gene>
<dbReference type="CDD" id="cd00635">
    <property type="entry name" value="PLPDE_III_YBL036c_like"/>
    <property type="match status" value="1"/>
</dbReference>
<dbReference type="PANTHER" id="PTHR10146">
    <property type="entry name" value="PROLINE SYNTHETASE CO-TRANSCRIBED BACTERIAL HOMOLOG PROTEIN"/>
    <property type="match status" value="1"/>
</dbReference>
<dbReference type="GO" id="GO:0030170">
    <property type="term" value="F:pyridoxal phosphate binding"/>
    <property type="evidence" value="ECO:0007669"/>
    <property type="project" value="InterPro"/>
</dbReference>
<dbReference type="EMBL" id="UINC01212625">
    <property type="protein sequence ID" value="SVE37036.1"/>
    <property type="molecule type" value="Genomic_DNA"/>
</dbReference>
<dbReference type="InterPro" id="IPR011078">
    <property type="entry name" value="PyrdxlP_homeostasis"/>
</dbReference>
<dbReference type="NCBIfam" id="TIGR00044">
    <property type="entry name" value="YggS family pyridoxal phosphate-dependent enzyme"/>
    <property type="match status" value="1"/>
</dbReference>
<feature type="domain" description="Alanine racemase N-terminal" evidence="2">
    <location>
        <begin position="24"/>
        <end position="197"/>
    </location>
</feature>
<dbReference type="InterPro" id="IPR029066">
    <property type="entry name" value="PLP-binding_barrel"/>
</dbReference>
<dbReference type="PIRSF" id="PIRSF004848">
    <property type="entry name" value="YBL036c_PLPDEIII"/>
    <property type="match status" value="1"/>
</dbReference>
<keyword evidence="1" id="KW-0663">Pyridoxal phosphate</keyword>